<evidence type="ECO:0000256" key="2">
    <source>
        <dbReference type="ARBA" id="ARBA00016514"/>
    </source>
</evidence>
<evidence type="ECO:0000256" key="10">
    <source>
        <dbReference type="SAM" id="MobiDB-lite"/>
    </source>
</evidence>
<evidence type="ECO:0000256" key="9">
    <source>
        <dbReference type="SAM" id="Coils"/>
    </source>
</evidence>
<accession>A0A834XJQ3</accession>
<dbReference type="PANTHER" id="PTHR14212">
    <property type="entry name" value="U4/U6-ASSOCIATED RNA SPLICING FACTOR-RELATED"/>
    <property type="match status" value="1"/>
</dbReference>
<proteinExistence type="predicted"/>
<organism evidence="14 15">
    <name type="scientific">Aphidius gifuensis</name>
    <name type="common">Parasitoid wasp</name>
    <dbReference type="NCBI Taxonomy" id="684658"/>
    <lineage>
        <taxon>Eukaryota</taxon>
        <taxon>Metazoa</taxon>
        <taxon>Ecdysozoa</taxon>
        <taxon>Arthropoda</taxon>
        <taxon>Hexapoda</taxon>
        <taxon>Insecta</taxon>
        <taxon>Pterygota</taxon>
        <taxon>Neoptera</taxon>
        <taxon>Endopterygota</taxon>
        <taxon>Hymenoptera</taxon>
        <taxon>Apocrita</taxon>
        <taxon>Ichneumonoidea</taxon>
        <taxon>Braconidae</taxon>
        <taxon>Aphidiinae</taxon>
        <taxon>Aphidius</taxon>
    </lineage>
</organism>
<evidence type="ECO:0000256" key="7">
    <source>
        <dbReference type="ARBA" id="ARBA00032955"/>
    </source>
</evidence>
<evidence type="ECO:0000313" key="15">
    <source>
        <dbReference type="Proteomes" id="UP000639338"/>
    </source>
</evidence>
<feature type="coiled-coil region" evidence="9">
    <location>
        <begin position="298"/>
        <end position="325"/>
    </location>
</feature>
<dbReference type="EMBL" id="JACMRX010000006">
    <property type="protein sequence ID" value="KAF7988241.1"/>
    <property type="molecule type" value="Genomic_DNA"/>
</dbReference>
<feature type="domain" description="PWI" evidence="11">
    <location>
        <begin position="12"/>
        <end position="75"/>
    </location>
</feature>
<evidence type="ECO:0000256" key="5">
    <source>
        <dbReference type="ARBA" id="ARBA00023187"/>
    </source>
</evidence>
<dbReference type="InterPro" id="IPR013881">
    <property type="entry name" value="Pre-mRNA_splic_Prp3_dom"/>
</dbReference>
<dbReference type="CDD" id="cd24162">
    <property type="entry name" value="Prp3_C"/>
    <property type="match status" value="1"/>
</dbReference>
<dbReference type="Gene3D" id="1.20.1390.10">
    <property type="entry name" value="PWI domain"/>
    <property type="match status" value="1"/>
</dbReference>
<dbReference type="Proteomes" id="UP000639338">
    <property type="component" value="Unassembled WGS sequence"/>
</dbReference>
<dbReference type="Pfam" id="PF01480">
    <property type="entry name" value="PWI"/>
    <property type="match status" value="1"/>
</dbReference>
<comment type="function">
    <text evidence="8">Plays a role in pre-mRNA splicing as component of the U4/U6-U5 tri-snRNP complex that is involved in spliceosome assembly, and as component of the precatalytic spliceosome (spliceosome B complex).</text>
</comment>
<dbReference type="InterPro" id="IPR027104">
    <property type="entry name" value="Prp3"/>
</dbReference>
<keyword evidence="5" id="KW-0508">mRNA splicing</keyword>
<keyword evidence="3" id="KW-0597">Phosphoprotein</keyword>
<dbReference type="InterPro" id="IPR002483">
    <property type="entry name" value="PWI_dom"/>
</dbReference>
<comment type="caution">
    <text evidence="14">The sequence shown here is derived from an EMBL/GenBank/DDBJ whole genome shotgun (WGS) entry which is preliminary data.</text>
</comment>
<gene>
    <name evidence="14" type="ORF">HCN44_007773</name>
</gene>
<evidence type="ECO:0000259" key="11">
    <source>
        <dbReference type="Pfam" id="PF01480"/>
    </source>
</evidence>
<protein>
    <recommendedName>
        <fullName evidence="2">U4/U6 small nuclear ribonucleoprotein Prp3</fullName>
    </recommendedName>
    <alternativeName>
        <fullName evidence="7">Pre-mRNA-splicing factor 3</fullName>
    </alternativeName>
</protein>
<evidence type="ECO:0000256" key="3">
    <source>
        <dbReference type="ARBA" id="ARBA00022553"/>
    </source>
</evidence>
<dbReference type="GO" id="GO:0046540">
    <property type="term" value="C:U4/U6 x U5 tri-snRNP complex"/>
    <property type="evidence" value="ECO:0007669"/>
    <property type="project" value="InterPro"/>
</dbReference>
<name>A0A834XJQ3_APHGI</name>
<comment type="subcellular location">
    <subcellularLocation>
        <location evidence="1">Nucleus</location>
    </subcellularLocation>
</comment>
<keyword evidence="6" id="KW-0539">Nucleus</keyword>
<evidence type="ECO:0000256" key="1">
    <source>
        <dbReference type="ARBA" id="ARBA00004123"/>
    </source>
</evidence>
<dbReference type="PANTHER" id="PTHR14212:SF0">
    <property type="entry name" value="U4_U6 SMALL NUCLEAR RIBONUCLEOPROTEIN PRP3"/>
    <property type="match status" value="1"/>
</dbReference>
<dbReference type="Pfam" id="PF06544">
    <property type="entry name" value="Prp3_C"/>
    <property type="match status" value="1"/>
</dbReference>
<evidence type="ECO:0000313" key="14">
    <source>
        <dbReference type="EMBL" id="KAF7988241.1"/>
    </source>
</evidence>
<feature type="domain" description="Pre-mRNA-splicing factor 3" evidence="13">
    <location>
        <begin position="273"/>
        <end position="485"/>
    </location>
</feature>
<evidence type="ECO:0000259" key="12">
    <source>
        <dbReference type="Pfam" id="PF06544"/>
    </source>
</evidence>
<keyword evidence="15" id="KW-1185">Reference proteome</keyword>
<evidence type="ECO:0000256" key="6">
    <source>
        <dbReference type="ARBA" id="ARBA00023242"/>
    </source>
</evidence>
<feature type="domain" description="Small nuclear ribonucleoprotein Prp3 C-terminal" evidence="12">
    <location>
        <begin position="508"/>
        <end position="629"/>
    </location>
</feature>
<evidence type="ECO:0000256" key="4">
    <source>
        <dbReference type="ARBA" id="ARBA00022664"/>
    </source>
</evidence>
<reference evidence="14 15" key="1">
    <citation type="submission" date="2020-08" db="EMBL/GenBank/DDBJ databases">
        <title>Aphidius gifuensis genome sequencing and assembly.</title>
        <authorList>
            <person name="Du Z."/>
        </authorList>
    </citation>
    <scope>NUCLEOTIDE SEQUENCE [LARGE SCALE GENOMIC DNA]</scope>
    <source>
        <strain evidence="14">YNYX2018</strain>
        <tissue evidence="14">Adults</tissue>
    </source>
</reference>
<keyword evidence="4" id="KW-0507">mRNA processing</keyword>
<sequence>MSYLSKREVDDITPEIEDVVNRYLGFTEMDVVTTCVKCISKGCDKRKTADELSNLLDEQKAIKLTDKLFKVLDALKSSQRSKKRHHSDDRNKEKDSKKVKVDNDTISNNDNIESKEKINEIMKIAQRTLTERRMAIKATTKQEDLATAHSVSQARNNVQADRLSTYNHGLLSISDKARQLAVLQAQIQNKVNSGLLNKLPLMSTTSRSTTTPVDKPTPLILDESGRTVDITGKEVQLTQVVPTLKANIRAKKREEFRAQLQESKGPEEIEDTHFFDNRIGVKSAVRTKRAFKFHEPGKFQQIAEKLRLKVQLENLQNEISQIARKTGISSATKLALIAPKNEGLNEDVPNIEWWDSVILVNSYPTNCDDEVQIKISTITNLVEHPTQMRSPTDPLKPVYMQMFLTKQERKKLRRQNRRETWKEEQEKIRLGLEAPPEPKLRISNLMRVLGTEAVQDPTKIEAHVRQQIAKRLKVHEDANAARRLTADQKRDKKARKLKEDTSLGVHVSVYRVRDLVNNASKKFKVETNAKQYYLTGCVMLFRDCNVIVVEGGPKQLRKYNKLMMHRIKWEEDIIKDTDGIDVPNKCVLVWEGTSKQRHFNDFKMKLCPIEKMAREHFKKHQVEHYWDLAYNGAVLGNSDDTTT</sequence>
<evidence type="ECO:0000259" key="13">
    <source>
        <dbReference type="Pfam" id="PF08572"/>
    </source>
</evidence>
<feature type="region of interest" description="Disordered" evidence="10">
    <location>
        <begin position="79"/>
        <end position="110"/>
    </location>
</feature>
<dbReference type="InterPro" id="IPR010541">
    <property type="entry name" value="Prp3_C"/>
</dbReference>
<keyword evidence="9" id="KW-0175">Coiled coil</keyword>
<dbReference type="OrthoDB" id="10264544at2759"/>
<feature type="compositionally biased region" description="Basic and acidic residues" evidence="10">
    <location>
        <begin position="86"/>
        <end position="103"/>
    </location>
</feature>
<evidence type="ECO:0000256" key="8">
    <source>
        <dbReference type="ARBA" id="ARBA00035603"/>
    </source>
</evidence>
<dbReference type="Pfam" id="PF08572">
    <property type="entry name" value="PRP3"/>
    <property type="match status" value="1"/>
</dbReference>
<dbReference type="AlphaFoldDB" id="A0A834XJQ3"/>
<dbReference type="GO" id="GO:0000398">
    <property type="term" value="P:mRNA splicing, via spliceosome"/>
    <property type="evidence" value="ECO:0007669"/>
    <property type="project" value="InterPro"/>
</dbReference>